<feature type="compositionally biased region" description="Acidic residues" evidence="1">
    <location>
        <begin position="796"/>
        <end position="813"/>
    </location>
</feature>
<accession>A0A5B8MUP2</accession>
<dbReference type="Pfam" id="PF14703">
    <property type="entry name" value="PHM7_cyt"/>
    <property type="match status" value="1"/>
</dbReference>
<reference evidence="4 5" key="1">
    <citation type="submission" date="2018-07" db="EMBL/GenBank/DDBJ databases">
        <title>The complete nuclear genome of the prasinophyte Chloropicon primus (CCMP1205).</title>
        <authorList>
            <person name="Pombert J.-F."/>
            <person name="Otis C."/>
            <person name="Turmel M."/>
            <person name="Lemieux C."/>
        </authorList>
    </citation>
    <scope>NUCLEOTIDE SEQUENCE [LARGE SCALE GENOMIC DNA]</scope>
    <source>
        <strain evidence="4 5">CCMP1205</strain>
    </source>
</reference>
<dbReference type="InterPro" id="IPR045122">
    <property type="entry name" value="Csc1-like"/>
</dbReference>
<feature type="region of interest" description="Disordered" evidence="1">
    <location>
        <begin position="796"/>
        <end position="824"/>
    </location>
</feature>
<dbReference type="STRING" id="1764295.A0A5B8MUP2"/>
<dbReference type="PANTHER" id="PTHR13018">
    <property type="entry name" value="PROBABLE MEMBRANE PROTEIN DUF221-RELATED"/>
    <property type="match status" value="1"/>
</dbReference>
<feature type="transmembrane region" description="Helical" evidence="2">
    <location>
        <begin position="634"/>
        <end position="660"/>
    </location>
</feature>
<dbReference type="CDD" id="cd00590">
    <property type="entry name" value="RRM_SF"/>
    <property type="match status" value="1"/>
</dbReference>
<feature type="transmembrane region" description="Helical" evidence="2">
    <location>
        <begin position="148"/>
        <end position="172"/>
    </location>
</feature>
<feature type="transmembrane region" description="Helical" evidence="2">
    <location>
        <begin position="368"/>
        <end position="388"/>
    </location>
</feature>
<dbReference type="Proteomes" id="UP000316726">
    <property type="component" value="Chromosome 10"/>
</dbReference>
<feature type="transmembrane region" description="Helical" evidence="2">
    <location>
        <begin position="755"/>
        <end position="778"/>
    </location>
</feature>
<keyword evidence="2" id="KW-0812">Transmembrane</keyword>
<evidence type="ECO:0000313" key="4">
    <source>
        <dbReference type="EMBL" id="QDZ23355.1"/>
    </source>
</evidence>
<dbReference type="EMBL" id="CP031043">
    <property type="protein sequence ID" value="QDZ23355.1"/>
    <property type="molecule type" value="Genomic_DNA"/>
</dbReference>
<keyword evidence="2" id="KW-1133">Transmembrane helix</keyword>
<feature type="transmembrane region" description="Helical" evidence="2">
    <location>
        <begin position="680"/>
        <end position="707"/>
    </location>
</feature>
<dbReference type="PANTHER" id="PTHR13018:SF83">
    <property type="entry name" value="RRM DOMAIN-CONTAINING PROTEIN"/>
    <property type="match status" value="1"/>
</dbReference>
<dbReference type="GO" id="GO:0005227">
    <property type="term" value="F:calcium-activated cation channel activity"/>
    <property type="evidence" value="ECO:0007669"/>
    <property type="project" value="InterPro"/>
</dbReference>
<evidence type="ECO:0000313" key="5">
    <source>
        <dbReference type="Proteomes" id="UP000316726"/>
    </source>
</evidence>
<evidence type="ECO:0000256" key="1">
    <source>
        <dbReference type="SAM" id="MobiDB-lite"/>
    </source>
</evidence>
<dbReference type="AlphaFoldDB" id="A0A5B8MUP2"/>
<dbReference type="InterPro" id="IPR027815">
    <property type="entry name" value="CSC1/OSCA1-like_cyt"/>
</dbReference>
<dbReference type="GO" id="GO:0005886">
    <property type="term" value="C:plasma membrane"/>
    <property type="evidence" value="ECO:0007669"/>
    <property type="project" value="TreeGrafter"/>
</dbReference>
<feature type="domain" description="CSC1/OSCA1-like cytosolic" evidence="3">
    <location>
        <begin position="191"/>
        <end position="356"/>
    </location>
</feature>
<feature type="transmembrane region" description="Helical" evidence="2">
    <location>
        <begin position="61"/>
        <end position="81"/>
    </location>
</feature>
<dbReference type="OrthoDB" id="297739at2759"/>
<evidence type="ECO:0000259" key="3">
    <source>
        <dbReference type="Pfam" id="PF14703"/>
    </source>
</evidence>
<name>A0A5B8MUP2_9CHLO</name>
<keyword evidence="2" id="KW-0472">Membrane</keyword>
<feature type="transmembrane region" description="Helical" evidence="2">
    <location>
        <begin position="473"/>
        <end position="500"/>
    </location>
</feature>
<proteinExistence type="predicted"/>
<feature type="region of interest" description="Disordered" evidence="1">
    <location>
        <begin position="863"/>
        <end position="890"/>
    </location>
</feature>
<gene>
    <name evidence="4" type="ORF">A3770_10p58730</name>
</gene>
<organism evidence="4 5">
    <name type="scientific">Chloropicon primus</name>
    <dbReference type="NCBI Taxonomy" id="1764295"/>
    <lineage>
        <taxon>Eukaryota</taxon>
        <taxon>Viridiplantae</taxon>
        <taxon>Chlorophyta</taxon>
        <taxon>Chloropicophyceae</taxon>
        <taxon>Chloropicales</taxon>
        <taxon>Chloropicaceae</taxon>
        <taxon>Chloropicon</taxon>
    </lineage>
</organism>
<sequence length="890" mass="99657">MILKDWVSGLNSWSKPDKVVALEHGSRLSGHQDLYSFSKTNVRDLDDLGLSYVLYFTFLKALIYLAVVCTFLVAPAAYVFFHGDFFQDEFLLRFSLANFGPLYDGVAEGEEDLEVSTLEDLATMDYSKMTTRVVEVPGLGMNLNATDLMFYIAVLDVTAVWLCFLFTLWLSWRYATKVDRHKGQTTTIGKYSVKVTNIPDDFSKWDLVEYFDTFGTVVDMSLALEDEEIIALSKQRDASIGRLEKAVAKVQQARGDDPDRYFKRGIRRLIKRAFFLKEKVQKLSVRLKHLQMTRLESRPSCVFMTYRETGECRACLGRHGIKYDMGTYVGVRSKSECFMGKYALKVRAAPEPDDLVRENLQYTWYSSVLRQVVVACIMAILVLSSYLVNVAHTSTTQALSLRDMNCTVVEDVCPEAADLTPDSVSDLLDVIAADGEASQCVDCLCKQALEQTSVISFQKYCSSKFPTASLLQLLAPFIGGTLVSVANILIKNVLAFLVKYEKHHTLHDQEKHLFWGIFLTQSLNAFVSIVVANARTPGVSDLLFPKTTMAEYMFQGKYMFLFPRWYEEVGSKLVALVLINRGLYARSLAFKGLRRRIKALVGGRRALTQRDLNALHEGPEFASEAARYGEMASLFLLAFFFSGGLPLLYPLLALVFWVQYWVDKYHLLRVCRTPPPQSHVLTTVVSAAFPFCAVLHCGFAIAAFALYPMERSSLADAPVVGPAITLVAEGLQDVVDYRAKGSSKFLVTILLQKHVVLFLLSLVLMSFLLVLSSTWRLWSLLAAKAGSLLLGQGQDEGDDYAMQDDDEDDDEDGDGGRKGGGIAPSFDVAVTSGILEGLESYAAERNPKYSSAFRKVAWHHIFDKGSAPPPARSRSVEELLDEEEEDEYEE</sequence>
<evidence type="ECO:0000256" key="2">
    <source>
        <dbReference type="SAM" id="Phobius"/>
    </source>
</evidence>
<keyword evidence="5" id="KW-1185">Reference proteome</keyword>
<feature type="compositionally biased region" description="Acidic residues" evidence="1">
    <location>
        <begin position="878"/>
        <end position="890"/>
    </location>
</feature>
<protein>
    <recommendedName>
        <fullName evidence="3">CSC1/OSCA1-like cytosolic domain-containing protein</fullName>
    </recommendedName>
</protein>